<accession>A0A7S3G4G0</accession>
<evidence type="ECO:0000313" key="2">
    <source>
        <dbReference type="EMBL" id="CAE0250842.1"/>
    </source>
</evidence>
<gene>
    <name evidence="2" type="ORF">PBIL07802_LOCUS13047</name>
</gene>
<dbReference type="AlphaFoldDB" id="A0A7S3G4G0"/>
<proteinExistence type="predicted"/>
<sequence>METQFNKYSARQLEDLVMRAASSDERAVKEVGAICIRLCTLMKHMSLNEIRTKFPRVTIFMSSVLKQLHAIPDGIVLDVFRMLKYLACPTKYTVDKDDCDSNGLHASGLPWVGAVLHAIRSRVWGQHFQVDAFLSCVGQPYPYDMLIDSIIPVLEEVGSSVGAATDGEGEAESSRSQLATRAAAEDRKTGSEIRDSTRKPAISCSVLASPTSEVTDCHRIKKELLQMVDWGIQAKLSQSGSSNIAREGCSNPEVLSSMQSERRRRVIGKIRQLRCISAKKRVEKRAHSTMRAFLPSLPCDIQLDAEIK</sequence>
<feature type="compositionally biased region" description="Basic and acidic residues" evidence="1">
    <location>
        <begin position="183"/>
        <end position="196"/>
    </location>
</feature>
<name>A0A7S3G4G0_9EUKA</name>
<protein>
    <submittedName>
        <fullName evidence="2">Uncharacterized protein</fullName>
    </submittedName>
</protein>
<dbReference type="EMBL" id="HBIB01020151">
    <property type="protein sequence ID" value="CAE0250842.1"/>
    <property type="molecule type" value="Transcribed_RNA"/>
</dbReference>
<reference evidence="2" key="1">
    <citation type="submission" date="2021-01" db="EMBL/GenBank/DDBJ databases">
        <authorList>
            <person name="Corre E."/>
            <person name="Pelletier E."/>
            <person name="Niang G."/>
            <person name="Scheremetjew M."/>
            <person name="Finn R."/>
            <person name="Kale V."/>
            <person name="Holt S."/>
            <person name="Cochrane G."/>
            <person name="Meng A."/>
            <person name="Brown T."/>
            <person name="Cohen L."/>
        </authorList>
    </citation>
    <scope>NUCLEOTIDE SEQUENCE</scope>
    <source>
        <strain evidence="2">NIES-2562</strain>
    </source>
</reference>
<feature type="region of interest" description="Disordered" evidence="1">
    <location>
        <begin position="162"/>
        <end position="196"/>
    </location>
</feature>
<evidence type="ECO:0000256" key="1">
    <source>
        <dbReference type="SAM" id="MobiDB-lite"/>
    </source>
</evidence>
<organism evidence="2">
    <name type="scientific">Palpitomonas bilix</name>
    <dbReference type="NCBI Taxonomy" id="652834"/>
    <lineage>
        <taxon>Eukaryota</taxon>
        <taxon>Eukaryota incertae sedis</taxon>
    </lineage>
</organism>